<protein>
    <submittedName>
        <fullName evidence="2">Uncharacterized protein</fullName>
    </submittedName>
</protein>
<dbReference type="Proteomes" id="UP001476798">
    <property type="component" value="Unassembled WGS sequence"/>
</dbReference>
<keyword evidence="3" id="KW-1185">Reference proteome</keyword>
<comment type="caution">
    <text evidence="2">The sequence shown here is derived from an EMBL/GenBank/DDBJ whole genome shotgun (WGS) entry which is preliminary data.</text>
</comment>
<dbReference type="PANTHER" id="PTHR10337">
    <property type="entry name" value="SHC TRANSFORMING PROTEIN"/>
    <property type="match status" value="1"/>
</dbReference>
<accession>A0ABV0PUS9</accession>
<dbReference type="InterPro" id="IPR051235">
    <property type="entry name" value="CEP152/SHC-Transforming"/>
</dbReference>
<dbReference type="InterPro" id="IPR010736">
    <property type="entry name" value="SHIPPO-rpt"/>
</dbReference>
<feature type="region of interest" description="Disordered" evidence="1">
    <location>
        <begin position="229"/>
        <end position="267"/>
    </location>
</feature>
<evidence type="ECO:0000313" key="2">
    <source>
        <dbReference type="EMBL" id="MEQ2187277.1"/>
    </source>
</evidence>
<proteinExistence type="predicted"/>
<dbReference type="EMBL" id="JAHRIO010090073">
    <property type="protein sequence ID" value="MEQ2187277.1"/>
    <property type="molecule type" value="Genomic_DNA"/>
</dbReference>
<reference evidence="2 3" key="1">
    <citation type="submission" date="2021-06" db="EMBL/GenBank/DDBJ databases">
        <authorList>
            <person name="Palmer J.M."/>
        </authorList>
    </citation>
    <scope>NUCLEOTIDE SEQUENCE [LARGE SCALE GENOMIC DNA]</scope>
    <source>
        <strain evidence="2 3">GA_2019</strain>
        <tissue evidence="2">Muscle</tissue>
    </source>
</reference>
<feature type="region of interest" description="Disordered" evidence="1">
    <location>
        <begin position="82"/>
        <end position="102"/>
    </location>
</feature>
<feature type="region of interest" description="Disordered" evidence="1">
    <location>
        <begin position="171"/>
        <end position="192"/>
    </location>
</feature>
<organism evidence="2 3">
    <name type="scientific">Goodea atripinnis</name>
    <dbReference type="NCBI Taxonomy" id="208336"/>
    <lineage>
        <taxon>Eukaryota</taxon>
        <taxon>Metazoa</taxon>
        <taxon>Chordata</taxon>
        <taxon>Craniata</taxon>
        <taxon>Vertebrata</taxon>
        <taxon>Euteleostomi</taxon>
        <taxon>Actinopterygii</taxon>
        <taxon>Neopterygii</taxon>
        <taxon>Teleostei</taxon>
        <taxon>Neoteleostei</taxon>
        <taxon>Acanthomorphata</taxon>
        <taxon>Ovalentaria</taxon>
        <taxon>Atherinomorphae</taxon>
        <taxon>Cyprinodontiformes</taxon>
        <taxon>Goodeidae</taxon>
        <taxon>Goodea</taxon>
    </lineage>
</organism>
<name>A0ABV0PUS9_9TELE</name>
<dbReference type="Pfam" id="PF07004">
    <property type="entry name" value="SHIPPO-rpt"/>
    <property type="match status" value="2"/>
</dbReference>
<dbReference type="PANTHER" id="PTHR10337:SF5">
    <property type="entry name" value="SHC-TRANSFORMING PROTEIN 2"/>
    <property type="match status" value="1"/>
</dbReference>
<evidence type="ECO:0000313" key="3">
    <source>
        <dbReference type="Proteomes" id="UP001476798"/>
    </source>
</evidence>
<evidence type="ECO:0000256" key="1">
    <source>
        <dbReference type="SAM" id="MobiDB-lite"/>
    </source>
</evidence>
<gene>
    <name evidence="2" type="ORF">GOODEAATRI_003018</name>
</gene>
<sequence>MGSRTRYCGVDTVPAPNKYSLPPLLGPHVPNKRASASYTMPRTFSTGGPSVDLAKTPGPCRYNSTDPSVYLPRQPAFSMLGRHNLPKDKTEKPGPGTYNPENVMAHKTRAPAYSMGVRHSEFVTPLAVPPGMLLKPKYDRFRNESVTSSDDLMQSLAMSSKVVATPVVSSSTQSLPLPPLPPLDPSARSSSSVGAAALADSPCLDGEQEATTTFCMLIPKMPQWKFSNSLLSRSPSSSSSSKDSNKTTSSQSSTSSSSNRTSGASQASGPVASLAAVLNSCDPVCVTPCSLQAIRGQRAVATSATSGSPGGHGFGVTAEVMVSPGVSSSSRSGMSRRTRVEGIWPGGEDLHTKGSFIHKPSQGWLHPDKKIAGQGASYIVRHNYYNSIPGKEPPVGGVVDSRLRHSGALLGHIHTQPQNMTAAQVSFMKVGTVFQKMCSQARREQGFYPPGQLCYELHWDTETTCSSGETPCGRK</sequence>